<name>A0A098C1S4_9BACT</name>
<dbReference type="Proteomes" id="UP000032417">
    <property type="component" value="Chromosome 1"/>
</dbReference>
<accession>A0A098C1S4</accession>
<keyword evidence="1" id="KW-0732">Signal</keyword>
<evidence type="ECO:0008006" key="4">
    <source>
        <dbReference type="Google" id="ProtNLM"/>
    </source>
</evidence>
<dbReference type="HOGENOM" id="CLU_1873535_0_0_10"/>
<sequence>MGLFIIIVKQTIMKKFFTLILLFCFSIAFTNVTAQNSKPVVGEWKYKVAQAPYGYDTGVISLKEVEKKLTGEIIFDSGYKVKLQSVDFKNDTLRVGVYVDSEYVNILSRVKGKKLEGTVDSSMGKMDLTAEKLEKK</sequence>
<dbReference type="AlphaFoldDB" id="A0A098C1S4"/>
<proteinExistence type="predicted"/>
<gene>
    <name evidence="2" type="ORF">ING2E5B_1618</name>
</gene>
<keyword evidence="3" id="KW-1185">Reference proteome</keyword>
<reference evidence="2 3" key="1">
    <citation type="submission" date="2014-08" db="EMBL/GenBank/DDBJ databases">
        <authorList>
            <person name="Wibberg D."/>
        </authorList>
    </citation>
    <scope>NUCLEOTIDE SEQUENCE [LARGE SCALE GENOMIC DNA]</scope>
    <source>
        <strain evidence="3">ING2-E5B</strain>
    </source>
</reference>
<dbReference type="KEGG" id="pbt:ING2E5B_1618"/>
<evidence type="ECO:0000313" key="2">
    <source>
        <dbReference type="EMBL" id="CEA16366.1"/>
    </source>
</evidence>
<protein>
    <recommendedName>
        <fullName evidence="4">Secreted protein</fullName>
    </recommendedName>
</protein>
<feature type="chain" id="PRO_5001933013" description="Secreted protein" evidence="1">
    <location>
        <begin position="35"/>
        <end position="136"/>
    </location>
</feature>
<feature type="signal peptide" evidence="1">
    <location>
        <begin position="1"/>
        <end position="34"/>
    </location>
</feature>
<dbReference type="STRING" id="1562970.ING2E5B_1618"/>
<evidence type="ECO:0000256" key="1">
    <source>
        <dbReference type="SAM" id="SignalP"/>
    </source>
</evidence>
<dbReference type="EMBL" id="LN515532">
    <property type="protein sequence ID" value="CEA16366.1"/>
    <property type="molecule type" value="Genomic_DNA"/>
</dbReference>
<evidence type="ECO:0000313" key="3">
    <source>
        <dbReference type="Proteomes" id="UP000032417"/>
    </source>
</evidence>
<organism evidence="2 3">
    <name type="scientific">Fermentimonas caenicola</name>
    <dbReference type="NCBI Taxonomy" id="1562970"/>
    <lineage>
        <taxon>Bacteria</taxon>
        <taxon>Pseudomonadati</taxon>
        <taxon>Bacteroidota</taxon>
        <taxon>Bacteroidia</taxon>
        <taxon>Bacteroidales</taxon>
        <taxon>Dysgonomonadaceae</taxon>
        <taxon>Fermentimonas</taxon>
    </lineage>
</organism>